<name>A0ABV5G606_9MICC</name>
<dbReference type="EMBL" id="JBHMFI010000002">
    <property type="protein sequence ID" value="MFB9074369.1"/>
    <property type="molecule type" value="Genomic_DNA"/>
</dbReference>
<sequence length="46" mass="4827">MSSSTGQRAVATGSRLIQLSDSPDTSASWRASGPSGRFSWVGWRAA</sequence>
<evidence type="ECO:0000313" key="3">
    <source>
        <dbReference type="Proteomes" id="UP001589575"/>
    </source>
</evidence>
<comment type="caution">
    <text evidence="2">The sequence shown here is derived from an EMBL/GenBank/DDBJ whole genome shotgun (WGS) entry which is preliminary data.</text>
</comment>
<reference evidence="2 3" key="1">
    <citation type="submission" date="2024-09" db="EMBL/GenBank/DDBJ databases">
        <authorList>
            <person name="Sun Q."/>
            <person name="Mori K."/>
        </authorList>
    </citation>
    <scope>NUCLEOTIDE SEQUENCE [LARGE SCALE GENOMIC DNA]</scope>
    <source>
        <strain evidence="2 3">CCM 7609</strain>
    </source>
</reference>
<gene>
    <name evidence="2" type="ORF">ACFFX0_25515</name>
</gene>
<feature type="region of interest" description="Disordered" evidence="1">
    <location>
        <begin position="1"/>
        <end position="36"/>
    </location>
</feature>
<organism evidence="2 3">
    <name type="scientific">Citricoccus parietis</name>
    <dbReference type="NCBI Taxonomy" id="592307"/>
    <lineage>
        <taxon>Bacteria</taxon>
        <taxon>Bacillati</taxon>
        <taxon>Actinomycetota</taxon>
        <taxon>Actinomycetes</taxon>
        <taxon>Micrococcales</taxon>
        <taxon>Micrococcaceae</taxon>
        <taxon>Citricoccus</taxon>
    </lineage>
</organism>
<accession>A0ABV5G606</accession>
<protein>
    <submittedName>
        <fullName evidence="2">Uncharacterized protein</fullName>
    </submittedName>
</protein>
<proteinExistence type="predicted"/>
<feature type="compositionally biased region" description="Polar residues" evidence="1">
    <location>
        <begin position="15"/>
        <end position="29"/>
    </location>
</feature>
<evidence type="ECO:0000313" key="2">
    <source>
        <dbReference type="EMBL" id="MFB9074369.1"/>
    </source>
</evidence>
<dbReference type="Proteomes" id="UP001589575">
    <property type="component" value="Unassembled WGS sequence"/>
</dbReference>
<evidence type="ECO:0000256" key="1">
    <source>
        <dbReference type="SAM" id="MobiDB-lite"/>
    </source>
</evidence>
<keyword evidence="3" id="KW-1185">Reference proteome</keyword>